<comment type="caution">
    <text evidence="1">The sequence shown here is derived from an EMBL/GenBank/DDBJ whole genome shotgun (WGS) entry which is preliminary data.</text>
</comment>
<name>A0A316MA48_9CLOT</name>
<accession>A0A316MA48</accession>
<sequence>MPKYRKKPVVVEAFRFGVDEYPSWFYQKILEHEAIAHVEGYVEILTLEGVMTAKIGDYIICGMQGKCYPCKSDIFLATYEEVMEDDNMG</sequence>
<evidence type="ECO:0000313" key="1">
    <source>
        <dbReference type="EMBL" id="PWL55154.1"/>
    </source>
</evidence>
<dbReference type="AlphaFoldDB" id="A0A316MA48"/>
<protein>
    <submittedName>
        <fullName evidence="1">Uncharacterized protein</fullName>
    </submittedName>
</protein>
<dbReference type="EMBL" id="QAMZ01000012">
    <property type="protein sequence ID" value="PWL55154.1"/>
    <property type="molecule type" value="Genomic_DNA"/>
</dbReference>
<reference evidence="1 2" key="1">
    <citation type="submission" date="2018-03" db="EMBL/GenBank/DDBJ databases">
        <title>The uncultured portion of the human microbiome is neutrally assembled.</title>
        <authorList>
            <person name="Jeraldo P."/>
            <person name="Boardman L."/>
            <person name="White B.A."/>
            <person name="Nelson H."/>
            <person name="Goldenfeld N."/>
            <person name="Chia N."/>
        </authorList>
    </citation>
    <scope>NUCLEOTIDE SEQUENCE [LARGE SCALE GENOMIC DNA]</scope>
    <source>
        <strain evidence="1">CIM:MAG 903</strain>
    </source>
</reference>
<gene>
    <name evidence="1" type="ORF">DBY38_02465</name>
</gene>
<dbReference type="Proteomes" id="UP000246114">
    <property type="component" value="Unassembled WGS sequence"/>
</dbReference>
<evidence type="ECO:0000313" key="2">
    <source>
        <dbReference type="Proteomes" id="UP000246114"/>
    </source>
</evidence>
<proteinExistence type="predicted"/>
<organism evidence="1 2">
    <name type="scientific">Clostridium cadaveris</name>
    <dbReference type="NCBI Taxonomy" id="1529"/>
    <lineage>
        <taxon>Bacteria</taxon>
        <taxon>Bacillati</taxon>
        <taxon>Bacillota</taxon>
        <taxon>Clostridia</taxon>
        <taxon>Eubacteriales</taxon>
        <taxon>Clostridiaceae</taxon>
        <taxon>Clostridium</taxon>
    </lineage>
</organism>